<evidence type="ECO:0000256" key="2">
    <source>
        <dbReference type="ARBA" id="ARBA00022448"/>
    </source>
</evidence>
<dbReference type="GO" id="GO:0140359">
    <property type="term" value="F:ABC-type transporter activity"/>
    <property type="evidence" value="ECO:0007669"/>
    <property type="project" value="InterPro"/>
</dbReference>
<dbReference type="InterPro" id="IPR003593">
    <property type="entry name" value="AAA+_ATPase"/>
</dbReference>
<feature type="transmembrane region" description="Helical" evidence="8">
    <location>
        <begin position="112"/>
        <end position="132"/>
    </location>
</feature>
<dbReference type="EMBL" id="RBUQ01000353">
    <property type="protein sequence ID" value="RMV28013.1"/>
    <property type="molecule type" value="Genomic_DNA"/>
</dbReference>
<evidence type="ECO:0000259" key="9">
    <source>
        <dbReference type="PROSITE" id="PS50893"/>
    </source>
</evidence>
<feature type="transmembrane region" description="Helical" evidence="8">
    <location>
        <begin position="75"/>
        <end position="100"/>
    </location>
</feature>
<keyword evidence="3 8" id="KW-0812">Transmembrane</keyword>
<dbReference type="GO" id="GO:0005886">
    <property type="term" value="C:plasma membrane"/>
    <property type="evidence" value="ECO:0007669"/>
    <property type="project" value="UniProtKB-SubCell"/>
</dbReference>
<evidence type="ECO:0000256" key="5">
    <source>
        <dbReference type="ARBA" id="ARBA00022840"/>
    </source>
</evidence>
<dbReference type="GO" id="GO:1904680">
    <property type="term" value="F:peptide transmembrane transporter activity"/>
    <property type="evidence" value="ECO:0007669"/>
    <property type="project" value="InterPro"/>
</dbReference>
<dbReference type="SUPFAM" id="SSF90123">
    <property type="entry name" value="ABC transporter transmembrane region"/>
    <property type="match status" value="1"/>
</dbReference>
<dbReference type="InterPro" id="IPR005898">
    <property type="entry name" value="Cyc_pep_transpt_SyrD/YojI"/>
</dbReference>
<dbReference type="NCBIfam" id="TIGR01194">
    <property type="entry name" value="cyc_pep_trnsptr"/>
    <property type="match status" value="1"/>
</dbReference>
<dbReference type="FunFam" id="3.40.50.300:FF:001035">
    <property type="entry name" value="ABC transporter ATP-binding protein YojI"/>
    <property type="match status" value="1"/>
</dbReference>
<feature type="domain" description="ABC transporter" evidence="9">
    <location>
        <begin position="392"/>
        <end position="610"/>
    </location>
</feature>
<dbReference type="PROSITE" id="PS50893">
    <property type="entry name" value="ABC_TRANSPORTER_2"/>
    <property type="match status" value="1"/>
</dbReference>
<dbReference type="InterPro" id="IPR039421">
    <property type="entry name" value="Type_1_exporter"/>
</dbReference>
<evidence type="ECO:0000259" key="10">
    <source>
        <dbReference type="PROSITE" id="PS50929"/>
    </source>
</evidence>
<dbReference type="SUPFAM" id="SSF52540">
    <property type="entry name" value="P-loop containing nucleoside triphosphate hydrolases"/>
    <property type="match status" value="1"/>
</dbReference>
<feature type="domain" description="ABC transmembrane type-1" evidence="10">
    <location>
        <begin position="76"/>
        <end position="355"/>
    </location>
</feature>
<evidence type="ECO:0000256" key="7">
    <source>
        <dbReference type="ARBA" id="ARBA00023136"/>
    </source>
</evidence>
<dbReference type="PANTHER" id="PTHR24221:SF654">
    <property type="entry name" value="ATP-BINDING CASSETTE SUB-FAMILY B MEMBER 6"/>
    <property type="match status" value="1"/>
</dbReference>
<keyword evidence="2" id="KW-0813">Transport</keyword>
<keyword evidence="4" id="KW-0547">Nucleotide-binding</keyword>
<evidence type="ECO:0000256" key="4">
    <source>
        <dbReference type="ARBA" id="ARBA00022741"/>
    </source>
</evidence>
<evidence type="ECO:0000256" key="3">
    <source>
        <dbReference type="ARBA" id="ARBA00022692"/>
    </source>
</evidence>
<evidence type="ECO:0000313" key="11">
    <source>
        <dbReference type="EMBL" id="RMV28013.1"/>
    </source>
</evidence>
<dbReference type="AlphaFoldDB" id="A0A3M6B8W8"/>
<dbReference type="InterPro" id="IPR036640">
    <property type="entry name" value="ABC1_TM_sf"/>
</dbReference>
<accession>A0A3M6B8W8</accession>
<comment type="caution">
    <text evidence="11">The sequence shown here is derived from an EMBL/GenBank/DDBJ whole genome shotgun (WGS) entry which is preliminary data.</text>
</comment>
<evidence type="ECO:0000256" key="1">
    <source>
        <dbReference type="ARBA" id="ARBA00004651"/>
    </source>
</evidence>
<dbReference type="Gene3D" id="3.40.50.300">
    <property type="entry name" value="P-loop containing nucleotide triphosphate hydrolases"/>
    <property type="match status" value="1"/>
</dbReference>
<dbReference type="Proteomes" id="UP000271631">
    <property type="component" value="Unassembled WGS sequence"/>
</dbReference>
<reference evidence="11 12" key="1">
    <citation type="submission" date="2018-08" db="EMBL/GenBank/DDBJ databases">
        <title>Recombination of ecologically and evolutionarily significant loci maintains genetic cohesion in the Pseudomonas syringae species complex.</title>
        <authorList>
            <person name="Dillon M."/>
            <person name="Thakur S."/>
            <person name="Almeida R.N.D."/>
            <person name="Weir B.S."/>
            <person name="Guttman D.S."/>
        </authorList>
    </citation>
    <scope>NUCLEOTIDE SEQUENCE [LARGE SCALE GENOMIC DNA]</scope>
    <source>
        <strain evidence="11 12">ICMP 11281</strain>
    </source>
</reference>
<feature type="transmembrane region" description="Helical" evidence="8">
    <location>
        <begin position="213"/>
        <end position="231"/>
    </location>
</feature>
<dbReference type="CDD" id="cd03225">
    <property type="entry name" value="ABC_cobalt_CbiO_domain1"/>
    <property type="match status" value="1"/>
</dbReference>
<keyword evidence="7 8" id="KW-0472">Membrane</keyword>
<dbReference type="GO" id="GO:0034040">
    <property type="term" value="F:ATPase-coupled lipid transmembrane transporter activity"/>
    <property type="evidence" value="ECO:0007669"/>
    <property type="project" value="TreeGrafter"/>
</dbReference>
<evidence type="ECO:0000313" key="12">
    <source>
        <dbReference type="Proteomes" id="UP000271631"/>
    </source>
</evidence>
<protein>
    <submittedName>
        <fullName evidence="11">Pyoverdine ABC transporter, ATP-binding/permease protein</fullName>
    </submittedName>
</protein>
<keyword evidence="5 11" id="KW-0067">ATP-binding</keyword>
<dbReference type="InterPro" id="IPR003439">
    <property type="entry name" value="ABC_transporter-like_ATP-bd"/>
</dbReference>
<evidence type="ECO:0000256" key="6">
    <source>
        <dbReference type="ARBA" id="ARBA00022989"/>
    </source>
</evidence>
<dbReference type="GO" id="GO:0015833">
    <property type="term" value="P:peptide transport"/>
    <property type="evidence" value="ECO:0007669"/>
    <property type="project" value="InterPro"/>
</dbReference>
<sequence length="610" mass="68071">MDRSTDLLPLRQPQQPPARRTWRLAGLSGRPRLVTHFMRAPCDGCRPHSRTLTRHTMTRKTESLARETLRILKPFWWLVALSTVLGIVSGLSVTGLLATINNALNMPGGPDTHTALLFAGLCVLTLACATLSNLSTNYVGQRVVANLRRELAAKVLVAPIEQLERYRSHRLIPVLLNDVNTLSTFALSVAPMVISFTVTLGCLTYLALLSWQILALTVLTVVLGTGAQYLAHAFGMRSILAARNSEDELQKHYQALSAGAKELRIQRKRRQHMLDEKIHGATENICRSNIRAANIFVSAETFGSMLFFAVIGMAIAFQAMWPTTEKTVLGGFVLVMLYMKGPLERLITALPGISRAQIAMRRIAELSWKFSSPEPHLLVSDRPNSLANMQTLELHNLRYDYPPVEGSDAFHLGPVDLSIKQGDIVFIVGENGCGKTTLIKLLLGLYTPQQGEIHLNGQAVTPENLDDYRQLFTTIFADYYLFDEPLQGEAALPQDAGKYLERLDIAHKVSIQDGAFTTTDLSTGQRKRLALINAWLDERQVLVFDEWAADQDPAFRRVFYTELLPELKQQGKTIIVISHDDRYFYIADQLVRMQAGRIEVEQAQSQAAQA</sequence>
<dbReference type="InterPro" id="IPR027417">
    <property type="entry name" value="P-loop_NTPase"/>
</dbReference>
<proteinExistence type="predicted"/>
<dbReference type="PROSITE" id="PS50929">
    <property type="entry name" value="ABC_TM1F"/>
    <property type="match status" value="1"/>
</dbReference>
<dbReference type="InterPro" id="IPR011527">
    <property type="entry name" value="ABC1_TM_dom"/>
</dbReference>
<dbReference type="Pfam" id="PF00005">
    <property type="entry name" value="ABC_tran"/>
    <property type="match status" value="1"/>
</dbReference>
<keyword evidence="6 8" id="KW-1133">Transmembrane helix</keyword>
<dbReference type="GO" id="GO:0016887">
    <property type="term" value="F:ATP hydrolysis activity"/>
    <property type="evidence" value="ECO:0007669"/>
    <property type="project" value="InterPro"/>
</dbReference>
<gene>
    <name evidence="11" type="ORF">ALP13_04587</name>
</gene>
<dbReference type="SMART" id="SM00382">
    <property type="entry name" value="AAA"/>
    <property type="match status" value="1"/>
</dbReference>
<name>A0A3M6B8W8_PSEYM</name>
<dbReference type="PANTHER" id="PTHR24221">
    <property type="entry name" value="ATP-BINDING CASSETTE SUB-FAMILY B"/>
    <property type="match status" value="1"/>
</dbReference>
<feature type="transmembrane region" description="Helical" evidence="8">
    <location>
        <begin position="295"/>
        <end position="321"/>
    </location>
</feature>
<evidence type="ECO:0000256" key="8">
    <source>
        <dbReference type="SAM" id="Phobius"/>
    </source>
</evidence>
<dbReference type="Gene3D" id="1.20.1560.10">
    <property type="entry name" value="ABC transporter type 1, transmembrane domain"/>
    <property type="match status" value="1"/>
</dbReference>
<feature type="transmembrane region" description="Helical" evidence="8">
    <location>
        <begin position="185"/>
        <end position="207"/>
    </location>
</feature>
<dbReference type="InterPro" id="IPR015856">
    <property type="entry name" value="ABC_transpr_CbiO/EcfA_su"/>
</dbReference>
<dbReference type="GO" id="GO:0005524">
    <property type="term" value="F:ATP binding"/>
    <property type="evidence" value="ECO:0007669"/>
    <property type="project" value="UniProtKB-KW"/>
</dbReference>
<organism evidence="11 12">
    <name type="scientific">Pseudomonas syringae pv. maculicola</name>
    <dbReference type="NCBI Taxonomy" id="59511"/>
    <lineage>
        <taxon>Bacteria</taxon>
        <taxon>Pseudomonadati</taxon>
        <taxon>Pseudomonadota</taxon>
        <taxon>Gammaproteobacteria</taxon>
        <taxon>Pseudomonadales</taxon>
        <taxon>Pseudomonadaceae</taxon>
        <taxon>Pseudomonas</taxon>
    </lineage>
</organism>
<dbReference type="Pfam" id="PF00664">
    <property type="entry name" value="ABC_membrane"/>
    <property type="match status" value="1"/>
</dbReference>
<comment type="subcellular location">
    <subcellularLocation>
        <location evidence="1">Cell membrane</location>
        <topology evidence="1">Multi-pass membrane protein</topology>
    </subcellularLocation>
</comment>